<reference evidence="1 2" key="1">
    <citation type="submission" date="2017-05" db="EMBL/GenBank/DDBJ databases">
        <authorList>
            <person name="Varghese N."/>
            <person name="Submissions S."/>
        </authorList>
    </citation>
    <scope>NUCLEOTIDE SEQUENCE [LARGE SCALE GENOMIC DNA]</scope>
    <source>
        <strain evidence="1 2">DSM 21985</strain>
    </source>
</reference>
<dbReference type="SUPFAM" id="SSF52540">
    <property type="entry name" value="P-loop containing nucleoside triphosphate hydrolases"/>
    <property type="match status" value="1"/>
</dbReference>
<organism evidence="1 2">
    <name type="scientific">Gracilimonas mengyeensis</name>
    <dbReference type="NCBI Taxonomy" id="1302730"/>
    <lineage>
        <taxon>Bacteria</taxon>
        <taxon>Pseudomonadati</taxon>
        <taxon>Balneolota</taxon>
        <taxon>Balneolia</taxon>
        <taxon>Balneolales</taxon>
        <taxon>Balneolaceae</taxon>
        <taxon>Gracilimonas</taxon>
    </lineage>
</organism>
<dbReference type="Gene3D" id="3.40.50.300">
    <property type="entry name" value="P-loop containing nucleotide triphosphate hydrolases"/>
    <property type="match status" value="1"/>
</dbReference>
<gene>
    <name evidence="1" type="ORF">SAMN06265219_11243</name>
</gene>
<dbReference type="Proteomes" id="UP000317557">
    <property type="component" value="Unassembled WGS sequence"/>
</dbReference>
<dbReference type="RefSeq" id="WP_142455195.1">
    <property type="nucleotide sequence ID" value="NZ_FXTP01000012.1"/>
</dbReference>
<evidence type="ECO:0000313" key="1">
    <source>
        <dbReference type="EMBL" id="SMO83129.1"/>
    </source>
</evidence>
<dbReference type="GO" id="GO:0016740">
    <property type="term" value="F:transferase activity"/>
    <property type="evidence" value="ECO:0007669"/>
    <property type="project" value="UniProtKB-KW"/>
</dbReference>
<keyword evidence="2" id="KW-1185">Reference proteome</keyword>
<evidence type="ECO:0000313" key="2">
    <source>
        <dbReference type="Proteomes" id="UP000317557"/>
    </source>
</evidence>
<name>A0A521EGS8_9BACT</name>
<proteinExistence type="predicted"/>
<dbReference type="EMBL" id="FXTP01000012">
    <property type="protein sequence ID" value="SMO83129.1"/>
    <property type="molecule type" value="Genomic_DNA"/>
</dbReference>
<accession>A0A521EGS8</accession>
<keyword evidence="1" id="KW-0808">Transferase</keyword>
<dbReference type="InterPro" id="IPR027417">
    <property type="entry name" value="P-loop_NTPase"/>
</dbReference>
<dbReference type="AlphaFoldDB" id="A0A521EGS8"/>
<dbReference type="OrthoDB" id="9777890at2"/>
<sequence>MNIFVTGLRRSGTTILFDILSEQAKIKAFYEPLSAAYETIGGGSGEKDFDLNERIRVYREEVIEKKDLSVEPDHFNYGAPKNYHLELSSKKFDDHHKEYLEYLIESTDQTLLKFVRATFLMPYLNDIAPDSYLIHIQKNPLRFATSHIFGIRFKRQSFRGKVAMILDYLKPGKGLQFENTDPDYFFSLIDGFNSWSQENLVHSYLDETGRSHLKQKPAYYKLLLLWKEWNEKMVTDGRKLFGDRFISIEHEQLCRNTKAKLAELSDFLDIEFDDKLMDWALTNLRRPRPIYAQNDPRWEQALKELDMDLRYLEK</sequence>
<dbReference type="Pfam" id="PF13469">
    <property type="entry name" value="Sulfotransfer_3"/>
    <property type="match status" value="1"/>
</dbReference>
<protein>
    <submittedName>
        <fullName evidence="1">Sulfotransferase family protein</fullName>
    </submittedName>
</protein>